<evidence type="ECO:0000313" key="1">
    <source>
        <dbReference type="EMBL" id="MBD8082327.1"/>
    </source>
</evidence>
<dbReference type="Proteomes" id="UP000637299">
    <property type="component" value="Unassembled WGS sequence"/>
</dbReference>
<reference evidence="1 2" key="1">
    <citation type="submission" date="2020-09" db="EMBL/GenBank/DDBJ databases">
        <title>Genome seq and assembly of Chryseobacterium sp.</title>
        <authorList>
            <person name="Chhetri G."/>
        </authorList>
    </citation>
    <scope>NUCLEOTIDE SEQUENCE [LARGE SCALE GENOMIC DNA]</scope>
    <source>
        <strain evidence="1 2">GCR10</strain>
    </source>
</reference>
<accession>A0ABR8ZAQ3</accession>
<protein>
    <recommendedName>
        <fullName evidence="3">DegT/DnrJ/EryC1/StrS aminotransferase family protein</fullName>
    </recommendedName>
</protein>
<evidence type="ECO:0008006" key="3">
    <source>
        <dbReference type="Google" id="ProtNLM"/>
    </source>
</evidence>
<name>A0ABR8ZAQ3_9FLAO</name>
<organism evidence="1 2">
    <name type="scientific">Chryseobacterium caseinilyticum</name>
    <dbReference type="NCBI Taxonomy" id="2771428"/>
    <lineage>
        <taxon>Bacteria</taxon>
        <taxon>Pseudomonadati</taxon>
        <taxon>Bacteroidota</taxon>
        <taxon>Flavobacteriia</taxon>
        <taxon>Flavobacteriales</taxon>
        <taxon>Weeksellaceae</taxon>
        <taxon>Chryseobacterium group</taxon>
        <taxon>Chryseobacterium</taxon>
    </lineage>
</organism>
<gene>
    <name evidence="1" type="ORF">IC610_07805</name>
</gene>
<comment type="caution">
    <text evidence="1">The sequence shown here is derived from an EMBL/GenBank/DDBJ whole genome shotgun (WGS) entry which is preliminary data.</text>
</comment>
<keyword evidence="2" id="KW-1185">Reference proteome</keyword>
<dbReference type="RefSeq" id="WP_191736076.1">
    <property type="nucleotide sequence ID" value="NZ_JACYFS010000001.1"/>
</dbReference>
<evidence type="ECO:0000313" key="2">
    <source>
        <dbReference type="Proteomes" id="UP000637299"/>
    </source>
</evidence>
<proteinExistence type="predicted"/>
<sequence length="317" mass="37337">MKAIGGYFELEISVDKEYHHDLLRLNTARNALEYLLKAQGFKKVYIPYFTCDVILEPFYKLDIAFEFYRVNSDFEPIFDFDIIKDDQAFLYTNYFGLKDAYIQSNYSSIKNLIVDNAQSFFSKPLNHVHTFYSPRKFFGVSDGAYLATDHKLSERPDADFSNERMSHLLIRADKEAEDGYQDFCLNDQELSGNAVKTMSALTRKIMCSIDYEKVKWVRRQNFEWLHTNLSDKNKLTFNIGDDSVPMVYPFWTDNKALKKELLNNRIYCATYWPNVLKWCNPETLEAKLTEEVIYLPVDQRYTVDDMNRILKIINRGI</sequence>
<dbReference type="InterPro" id="IPR015424">
    <property type="entry name" value="PyrdxlP-dep_Trfase"/>
</dbReference>
<dbReference type="SUPFAM" id="SSF53383">
    <property type="entry name" value="PLP-dependent transferases"/>
    <property type="match status" value="1"/>
</dbReference>
<dbReference type="EMBL" id="JACYFS010000001">
    <property type="protein sequence ID" value="MBD8082327.1"/>
    <property type="molecule type" value="Genomic_DNA"/>
</dbReference>